<comment type="caution">
    <text evidence="2">The sequence shown here is derived from an EMBL/GenBank/DDBJ whole genome shotgun (WGS) entry which is preliminary data.</text>
</comment>
<dbReference type="AlphaFoldDB" id="D6RN54"/>
<keyword evidence="3" id="KW-1185">Reference proteome</keyword>
<accession>D6RN54</accession>
<dbReference type="eggNOG" id="ENOG502SCZS">
    <property type="taxonomic scope" value="Eukaryota"/>
</dbReference>
<feature type="compositionally biased region" description="Polar residues" evidence="1">
    <location>
        <begin position="47"/>
        <end position="57"/>
    </location>
</feature>
<dbReference type="OMA" id="LVNGLWR"/>
<dbReference type="InParanoid" id="D6RN54"/>
<reference evidence="2 3" key="1">
    <citation type="journal article" date="2010" name="Proc. Natl. Acad. Sci. U.S.A.">
        <title>Insights into evolution of multicellular fungi from the assembled chromosomes of the mushroom Coprinopsis cinerea (Coprinus cinereus).</title>
        <authorList>
            <person name="Stajich J.E."/>
            <person name="Wilke S.K."/>
            <person name="Ahren D."/>
            <person name="Au C.H."/>
            <person name="Birren B.W."/>
            <person name="Borodovsky M."/>
            <person name="Burns C."/>
            <person name="Canback B."/>
            <person name="Casselton L.A."/>
            <person name="Cheng C.K."/>
            <person name="Deng J."/>
            <person name="Dietrich F.S."/>
            <person name="Fargo D.C."/>
            <person name="Farman M.L."/>
            <person name="Gathman A.C."/>
            <person name="Goldberg J."/>
            <person name="Guigo R."/>
            <person name="Hoegger P.J."/>
            <person name="Hooker J.B."/>
            <person name="Huggins A."/>
            <person name="James T.Y."/>
            <person name="Kamada T."/>
            <person name="Kilaru S."/>
            <person name="Kodira C."/>
            <person name="Kues U."/>
            <person name="Kupfer D."/>
            <person name="Kwan H.S."/>
            <person name="Lomsadze A."/>
            <person name="Li W."/>
            <person name="Lilly W.W."/>
            <person name="Ma L.J."/>
            <person name="Mackey A.J."/>
            <person name="Manning G."/>
            <person name="Martin F."/>
            <person name="Muraguchi H."/>
            <person name="Natvig D.O."/>
            <person name="Palmerini H."/>
            <person name="Ramesh M.A."/>
            <person name="Rehmeyer C.J."/>
            <person name="Roe B.A."/>
            <person name="Shenoy N."/>
            <person name="Stanke M."/>
            <person name="Ter-Hovhannisyan V."/>
            <person name="Tunlid A."/>
            <person name="Velagapudi R."/>
            <person name="Vision T.J."/>
            <person name="Zeng Q."/>
            <person name="Zolan M.E."/>
            <person name="Pukkila P.J."/>
        </authorList>
    </citation>
    <scope>NUCLEOTIDE SEQUENCE [LARGE SCALE GENOMIC DNA]</scope>
    <source>
        <strain evidence="3">Okayama-7 / 130 / ATCC MYA-4618 / FGSC 9003</strain>
    </source>
</reference>
<feature type="region of interest" description="Disordered" evidence="1">
    <location>
        <begin position="1"/>
        <end position="103"/>
    </location>
</feature>
<protein>
    <submittedName>
        <fullName evidence="2">Clp1</fullName>
    </submittedName>
</protein>
<feature type="compositionally biased region" description="Polar residues" evidence="1">
    <location>
        <begin position="70"/>
        <end position="102"/>
    </location>
</feature>
<proteinExistence type="predicted"/>
<name>D6RN54_COPC7</name>
<dbReference type="Proteomes" id="UP000001861">
    <property type="component" value="Unassembled WGS sequence"/>
</dbReference>
<evidence type="ECO:0000313" key="2">
    <source>
        <dbReference type="EMBL" id="EFI27515.1"/>
    </source>
</evidence>
<evidence type="ECO:0000313" key="3">
    <source>
        <dbReference type="Proteomes" id="UP000001861"/>
    </source>
</evidence>
<dbReference type="VEuPathDB" id="FungiDB:CC1G_15549"/>
<sequence>MPVLRQHVQARRADAENMPPAPAVKGVAANRLRSSLHDASRRRRGRATNTPRNSKQLVEQAKRRDVMKPKSTSTGSLKFTITSPPSTDVQMSDAAPSTSTPLTIPISLPKELARPQFKEVPREALMAVNPELADTDPEYIRQVLESHGPHFVLAAHCSNLSPFPPAATIPSAPASSDDKVRLPVRSLCLPSPENYAPLAAYLYHKQTTTLLNAMLPSPVPHNFEIEQKHGATVDSFATRLGRTYTFEKLLLNTMMIHGLWQNACALGIHDQLLWDTIDLAWQVMLTALAVSTGKPSLMISSVSTD</sequence>
<dbReference type="KEGG" id="cci:CC1G_15549"/>
<dbReference type="GeneID" id="9379825"/>
<dbReference type="HOGENOM" id="CLU_059618_0_0_1"/>
<dbReference type="OrthoDB" id="2570975at2759"/>
<dbReference type="RefSeq" id="XP_002911009.1">
    <property type="nucleotide sequence ID" value="XM_002910963.1"/>
</dbReference>
<dbReference type="EMBL" id="AACS02000006">
    <property type="protein sequence ID" value="EFI27515.1"/>
    <property type="molecule type" value="Genomic_DNA"/>
</dbReference>
<organism evidence="2 3">
    <name type="scientific">Coprinopsis cinerea (strain Okayama-7 / 130 / ATCC MYA-4618 / FGSC 9003)</name>
    <name type="common">Inky cap fungus</name>
    <name type="synonym">Hormographiella aspergillata</name>
    <dbReference type="NCBI Taxonomy" id="240176"/>
    <lineage>
        <taxon>Eukaryota</taxon>
        <taxon>Fungi</taxon>
        <taxon>Dikarya</taxon>
        <taxon>Basidiomycota</taxon>
        <taxon>Agaricomycotina</taxon>
        <taxon>Agaricomycetes</taxon>
        <taxon>Agaricomycetidae</taxon>
        <taxon>Agaricales</taxon>
        <taxon>Agaricineae</taxon>
        <taxon>Psathyrellaceae</taxon>
        <taxon>Coprinopsis</taxon>
    </lineage>
</organism>
<gene>
    <name evidence="2" type="ORF">CC1G_15549</name>
</gene>
<evidence type="ECO:0000256" key="1">
    <source>
        <dbReference type="SAM" id="MobiDB-lite"/>
    </source>
</evidence>